<comment type="caution">
    <text evidence="1">The sequence shown here is derived from an EMBL/GenBank/DDBJ whole genome shotgun (WGS) entry which is preliminary data.</text>
</comment>
<organism evidence="1 2">
    <name type="scientific">Candidatus Gottesmanbacteria bacterium RIFCSPHIGHO2_02_FULL_39_14</name>
    <dbReference type="NCBI Taxonomy" id="1798383"/>
    <lineage>
        <taxon>Bacteria</taxon>
        <taxon>Candidatus Gottesmaniibacteriota</taxon>
    </lineage>
</organism>
<dbReference type="PANTHER" id="PTHR30121">
    <property type="entry name" value="UNCHARACTERIZED PROTEIN YJGR-RELATED"/>
    <property type="match status" value="1"/>
</dbReference>
<dbReference type="EMBL" id="MFJM01000061">
    <property type="protein sequence ID" value="OGG16028.1"/>
    <property type="molecule type" value="Genomic_DNA"/>
</dbReference>
<dbReference type="InterPro" id="IPR051162">
    <property type="entry name" value="T4SS_component"/>
</dbReference>
<dbReference type="Gene3D" id="3.40.50.300">
    <property type="entry name" value="P-loop containing nucleotide triphosphate hydrolases"/>
    <property type="match status" value="2"/>
</dbReference>
<dbReference type="SUPFAM" id="SSF52540">
    <property type="entry name" value="P-loop containing nucleoside triphosphate hydrolases"/>
    <property type="match status" value="1"/>
</dbReference>
<dbReference type="Proteomes" id="UP000176253">
    <property type="component" value="Unassembled WGS sequence"/>
</dbReference>
<evidence type="ECO:0008006" key="3">
    <source>
        <dbReference type="Google" id="ProtNLM"/>
    </source>
</evidence>
<evidence type="ECO:0000313" key="2">
    <source>
        <dbReference type="Proteomes" id="UP000176253"/>
    </source>
</evidence>
<gene>
    <name evidence="1" type="ORF">A3D78_01325</name>
</gene>
<reference evidence="1 2" key="1">
    <citation type="journal article" date="2016" name="Nat. Commun.">
        <title>Thousands of microbial genomes shed light on interconnected biogeochemical processes in an aquifer system.</title>
        <authorList>
            <person name="Anantharaman K."/>
            <person name="Brown C.T."/>
            <person name="Hug L.A."/>
            <person name="Sharon I."/>
            <person name="Castelle C.J."/>
            <person name="Probst A.J."/>
            <person name="Thomas B.C."/>
            <person name="Singh A."/>
            <person name="Wilkins M.J."/>
            <person name="Karaoz U."/>
            <person name="Brodie E.L."/>
            <person name="Williams K.H."/>
            <person name="Hubbard S.S."/>
            <person name="Banfield J.F."/>
        </authorList>
    </citation>
    <scope>NUCLEOTIDE SEQUENCE [LARGE SCALE GENOMIC DNA]</scope>
</reference>
<evidence type="ECO:0000313" key="1">
    <source>
        <dbReference type="EMBL" id="OGG16028.1"/>
    </source>
</evidence>
<accession>A0A1F5ZU76</accession>
<protein>
    <recommendedName>
        <fullName evidence="3">Type IV secretion system coupling protein TraD DNA-binding domain-containing protein</fullName>
    </recommendedName>
</protein>
<proteinExistence type="predicted"/>
<dbReference type="STRING" id="1798383.A3D78_01325"/>
<dbReference type="InterPro" id="IPR027417">
    <property type="entry name" value="P-loop_NTPase"/>
</dbReference>
<dbReference type="PANTHER" id="PTHR30121:SF6">
    <property type="entry name" value="SLR6007 PROTEIN"/>
    <property type="match status" value="1"/>
</dbReference>
<dbReference type="AlphaFoldDB" id="A0A1F5ZU76"/>
<name>A0A1F5ZU76_9BACT</name>
<sequence length="415" mass="47729">MNNLTLFPNFTISDLDRSRNILITGGPGVGMSKYLLDLIYQDITSERPIIIFDRYGDLIEEILSYSAKEIQQKIAYIDLGNKDYPVGLNLFEDKGEGTRENISNFLINLMYNLYDPNRTGVIGPRFEHAVRNAVSTIIYDEKSSFLELLRCLTDSEYVKKVLPKVSDPVVQNYWNKQVTQTSDFHKSEILDYIVSKLSIFVTDKMMRSILCQSKSSINFFSLVSDNKIILFNFGNLRQYSDANKVITSILLYKLMNELKKNRVNTPINLFIDEAVSWPATFITEMLTENRRYGVNLVVTTNKISEANTPLKRTLLKTGSVISFRLSSSDAEIIAPEYHNNKITIDSLCLLKKYHAYIKSLQDGDVVIKDEPVDFKKEHIALDSNKERNDEIKKQSQQKYGVNLKEVEEDIQNRMK</sequence>